<organism evidence="11 12">
    <name type="scientific">Tumebacillus algifaecis</name>
    <dbReference type="NCBI Taxonomy" id="1214604"/>
    <lineage>
        <taxon>Bacteria</taxon>
        <taxon>Bacillati</taxon>
        <taxon>Bacillota</taxon>
        <taxon>Bacilli</taxon>
        <taxon>Bacillales</taxon>
        <taxon>Alicyclobacillaceae</taxon>
        <taxon>Tumebacillus</taxon>
    </lineage>
</organism>
<evidence type="ECO:0000256" key="5">
    <source>
        <dbReference type="ARBA" id="ARBA00022989"/>
    </source>
</evidence>
<gene>
    <name evidence="10 11" type="primary">plsY</name>
    <name evidence="11" type="ORF">CIG75_15565</name>
</gene>
<evidence type="ECO:0000256" key="1">
    <source>
        <dbReference type="ARBA" id="ARBA00022475"/>
    </source>
</evidence>
<dbReference type="OrthoDB" id="9777124at2"/>
<dbReference type="GO" id="GO:0043772">
    <property type="term" value="F:acyl-phosphate glycerol-3-phosphate acyltransferase activity"/>
    <property type="evidence" value="ECO:0007669"/>
    <property type="project" value="UniProtKB-UniRule"/>
</dbReference>
<evidence type="ECO:0000256" key="4">
    <source>
        <dbReference type="ARBA" id="ARBA00022692"/>
    </source>
</evidence>
<dbReference type="PANTHER" id="PTHR30309">
    <property type="entry name" value="INNER MEMBRANE PROTEIN YGIH"/>
    <property type="match status" value="1"/>
</dbReference>
<keyword evidence="5 10" id="KW-1133">Transmembrane helix</keyword>
<keyword evidence="6 10" id="KW-0443">Lipid metabolism</keyword>
<evidence type="ECO:0000256" key="8">
    <source>
        <dbReference type="ARBA" id="ARBA00023209"/>
    </source>
</evidence>
<dbReference type="HAMAP" id="MF_01043">
    <property type="entry name" value="PlsY"/>
    <property type="match status" value="1"/>
</dbReference>
<keyword evidence="2 10" id="KW-0444">Lipid biosynthesis</keyword>
<comment type="catalytic activity">
    <reaction evidence="10">
        <text>an acyl phosphate + sn-glycerol 3-phosphate = a 1-acyl-sn-glycero-3-phosphate + phosphate</text>
        <dbReference type="Rhea" id="RHEA:34075"/>
        <dbReference type="ChEBI" id="CHEBI:43474"/>
        <dbReference type="ChEBI" id="CHEBI:57597"/>
        <dbReference type="ChEBI" id="CHEBI:57970"/>
        <dbReference type="ChEBI" id="CHEBI:59918"/>
        <dbReference type="EC" id="2.3.1.275"/>
    </reaction>
</comment>
<dbReference type="Proteomes" id="UP000214688">
    <property type="component" value="Chromosome"/>
</dbReference>
<feature type="transmembrane region" description="Helical" evidence="10">
    <location>
        <begin position="166"/>
        <end position="182"/>
    </location>
</feature>
<evidence type="ECO:0000256" key="9">
    <source>
        <dbReference type="ARBA" id="ARBA00023264"/>
    </source>
</evidence>
<reference evidence="11 12" key="1">
    <citation type="journal article" date="2015" name="Int. J. Syst. Evol. Microbiol.">
        <title>Tumebacillus algifaecis sp. nov., isolated from decomposing algal scum.</title>
        <authorList>
            <person name="Wu Y.F."/>
            <person name="Zhang B."/>
            <person name="Xing P."/>
            <person name="Wu Q.L."/>
            <person name="Liu S.J."/>
        </authorList>
    </citation>
    <scope>NUCLEOTIDE SEQUENCE [LARGE SCALE GENOMIC DNA]</scope>
    <source>
        <strain evidence="11 12">THMBR28</strain>
    </source>
</reference>
<evidence type="ECO:0000256" key="7">
    <source>
        <dbReference type="ARBA" id="ARBA00023136"/>
    </source>
</evidence>
<dbReference type="NCBIfam" id="TIGR00023">
    <property type="entry name" value="glycerol-3-phosphate 1-O-acyltransferase PlsY"/>
    <property type="match status" value="1"/>
</dbReference>
<keyword evidence="7 10" id="KW-0472">Membrane</keyword>
<dbReference type="GO" id="GO:0005886">
    <property type="term" value="C:plasma membrane"/>
    <property type="evidence" value="ECO:0007669"/>
    <property type="project" value="UniProtKB-SubCell"/>
</dbReference>
<evidence type="ECO:0000313" key="12">
    <source>
        <dbReference type="Proteomes" id="UP000214688"/>
    </source>
</evidence>
<dbReference type="SMART" id="SM01207">
    <property type="entry name" value="G3P_acyltransf"/>
    <property type="match status" value="1"/>
</dbReference>
<dbReference type="UniPathway" id="UPA00085"/>
<keyword evidence="3 10" id="KW-0808">Transferase</keyword>
<evidence type="ECO:0000256" key="10">
    <source>
        <dbReference type="HAMAP-Rule" id="MF_01043"/>
    </source>
</evidence>
<sequence length="200" mass="21440">MKGAQRILTLIWLLIISYLLGSIPTALIVGKLGYGVDIRTLGSGNLGGTNTFRSLGFTAGLIVTVIDVLKGSIAAALPYTMGVDINPMLAGLPAVLGHCYPIFAGFRGGKAVATSAGVLLLYSPFCFIAAASTFFITMYLSKYVSLASIIAAIIAHTYAIFFGDKVLSIVTFALVVFLLWRHRSNIERILNGTERKISWM</sequence>
<feature type="transmembrane region" description="Helical" evidence="10">
    <location>
        <begin position="112"/>
        <end position="136"/>
    </location>
</feature>
<dbReference type="InterPro" id="IPR003811">
    <property type="entry name" value="G3P_acylTferase_PlsY"/>
</dbReference>
<proteinExistence type="inferred from homology"/>
<name>A0A223D3J0_9BACL</name>
<keyword evidence="8 10" id="KW-0594">Phospholipid biosynthesis</keyword>
<evidence type="ECO:0000313" key="11">
    <source>
        <dbReference type="EMBL" id="ASS76218.1"/>
    </source>
</evidence>
<keyword evidence="11" id="KW-0012">Acyltransferase</keyword>
<feature type="transmembrane region" description="Helical" evidence="10">
    <location>
        <begin position="143"/>
        <end position="160"/>
    </location>
</feature>
<dbReference type="EMBL" id="CP022657">
    <property type="protein sequence ID" value="ASS76218.1"/>
    <property type="molecule type" value="Genomic_DNA"/>
</dbReference>
<dbReference type="PANTHER" id="PTHR30309:SF0">
    <property type="entry name" value="GLYCEROL-3-PHOSPHATE ACYLTRANSFERASE-RELATED"/>
    <property type="match status" value="1"/>
</dbReference>
<comment type="subunit">
    <text evidence="10">Probably interacts with PlsX.</text>
</comment>
<evidence type="ECO:0000256" key="2">
    <source>
        <dbReference type="ARBA" id="ARBA00022516"/>
    </source>
</evidence>
<keyword evidence="9 10" id="KW-1208">Phospholipid metabolism</keyword>
<feature type="transmembrane region" description="Helical" evidence="10">
    <location>
        <begin position="89"/>
        <end position="106"/>
    </location>
</feature>
<comment type="function">
    <text evidence="10">Catalyzes the transfer of an acyl group from acyl-phosphate (acyl-PO(4)) to glycerol-3-phosphate (G3P) to form lysophosphatidic acid (LPA). This enzyme utilizes acyl-phosphate as fatty acyl donor, but not acyl-CoA or acyl-ACP.</text>
</comment>
<keyword evidence="12" id="KW-1185">Reference proteome</keyword>
<keyword evidence="1 10" id="KW-1003">Cell membrane</keyword>
<feature type="transmembrane region" description="Helical" evidence="10">
    <location>
        <begin position="54"/>
        <end position="77"/>
    </location>
</feature>
<dbReference type="Pfam" id="PF02660">
    <property type="entry name" value="G3P_acyltransf"/>
    <property type="match status" value="1"/>
</dbReference>
<accession>A0A223D3J0</accession>
<dbReference type="RefSeq" id="WP_094237451.1">
    <property type="nucleotide sequence ID" value="NZ_CP022657.1"/>
</dbReference>
<comment type="subcellular location">
    <subcellularLocation>
        <location evidence="10">Cell membrane</location>
        <topology evidence="10">Multi-pass membrane protein</topology>
    </subcellularLocation>
</comment>
<feature type="transmembrane region" description="Helical" evidence="10">
    <location>
        <begin position="7"/>
        <end position="34"/>
    </location>
</feature>
<evidence type="ECO:0000256" key="3">
    <source>
        <dbReference type="ARBA" id="ARBA00022679"/>
    </source>
</evidence>
<evidence type="ECO:0000256" key="6">
    <source>
        <dbReference type="ARBA" id="ARBA00023098"/>
    </source>
</evidence>
<dbReference type="EC" id="2.3.1.275" evidence="10"/>
<dbReference type="AlphaFoldDB" id="A0A223D3J0"/>
<dbReference type="KEGG" id="tab:CIG75_15565"/>
<comment type="pathway">
    <text evidence="10">Lipid metabolism; phospholipid metabolism.</text>
</comment>
<protein>
    <recommendedName>
        <fullName evidence="10">Glycerol-3-phosphate acyltransferase</fullName>
    </recommendedName>
    <alternativeName>
        <fullName evidence="10">Acyl-PO4 G3P acyltransferase</fullName>
    </alternativeName>
    <alternativeName>
        <fullName evidence="10">Acyl-phosphate--glycerol-3-phosphate acyltransferase</fullName>
    </alternativeName>
    <alternativeName>
        <fullName evidence="10">G3P acyltransferase</fullName>
        <shortName evidence="10">GPAT</shortName>
        <ecNumber evidence="10">2.3.1.275</ecNumber>
    </alternativeName>
    <alternativeName>
        <fullName evidence="10">Lysophosphatidic acid synthase</fullName>
        <shortName evidence="10">LPA synthase</shortName>
    </alternativeName>
</protein>
<keyword evidence="4 10" id="KW-0812">Transmembrane</keyword>
<comment type="similarity">
    <text evidence="10">Belongs to the PlsY family.</text>
</comment>
<dbReference type="GO" id="GO:0008654">
    <property type="term" value="P:phospholipid biosynthetic process"/>
    <property type="evidence" value="ECO:0007669"/>
    <property type="project" value="UniProtKB-UniRule"/>
</dbReference>